<feature type="compositionally biased region" description="Low complexity" evidence="2">
    <location>
        <begin position="1129"/>
        <end position="1143"/>
    </location>
</feature>
<protein>
    <submittedName>
        <fullName evidence="3">Uncharacterized protein</fullName>
    </submittedName>
</protein>
<keyword evidence="4" id="KW-1185">Reference proteome</keyword>
<dbReference type="EMBL" id="JAACJJ010000002">
    <property type="protein sequence ID" value="KAF5329647.1"/>
    <property type="molecule type" value="Genomic_DNA"/>
</dbReference>
<feature type="compositionally biased region" description="Polar residues" evidence="2">
    <location>
        <begin position="393"/>
        <end position="421"/>
    </location>
</feature>
<dbReference type="OrthoDB" id="3062753at2759"/>
<gene>
    <name evidence="3" type="ORF">D9619_008924</name>
</gene>
<comment type="caution">
    <text evidence="3">The sequence shown here is derived from an EMBL/GenBank/DDBJ whole genome shotgun (WGS) entry which is preliminary data.</text>
</comment>
<feature type="region of interest" description="Disordered" evidence="2">
    <location>
        <begin position="665"/>
        <end position="727"/>
    </location>
</feature>
<feature type="compositionally biased region" description="Basic and acidic residues" evidence="2">
    <location>
        <begin position="583"/>
        <end position="592"/>
    </location>
</feature>
<keyword evidence="1" id="KW-0175">Coiled coil</keyword>
<feature type="coiled-coil region" evidence="1">
    <location>
        <begin position="1252"/>
        <end position="1301"/>
    </location>
</feature>
<feature type="compositionally biased region" description="Acidic residues" evidence="2">
    <location>
        <begin position="282"/>
        <end position="295"/>
    </location>
</feature>
<feature type="compositionally biased region" description="Basic and acidic residues" evidence="2">
    <location>
        <begin position="562"/>
        <end position="576"/>
    </location>
</feature>
<feature type="compositionally biased region" description="Acidic residues" evidence="2">
    <location>
        <begin position="682"/>
        <end position="692"/>
    </location>
</feature>
<evidence type="ECO:0000313" key="3">
    <source>
        <dbReference type="EMBL" id="KAF5329647.1"/>
    </source>
</evidence>
<feature type="region of interest" description="Disordered" evidence="2">
    <location>
        <begin position="454"/>
        <end position="592"/>
    </location>
</feature>
<dbReference type="Proteomes" id="UP000567179">
    <property type="component" value="Unassembled WGS sequence"/>
</dbReference>
<organism evidence="3 4">
    <name type="scientific">Psilocybe cf. subviscida</name>
    <dbReference type="NCBI Taxonomy" id="2480587"/>
    <lineage>
        <taxon>Eukaryota</taxon>
        <taxon>Fungi</taxon>
        <taxon>Dikarya</taxon>
        <taxon>Basidiomycota</taxon>
        <taxon>Agaricomycotina</taxon>
        <taxon>Agaricomycetes</taxon>
        <taxon>Agaricomycetidae</taxon>
        <taxon>Agaricales</taxon>
        <taxon>Agaricineae</taxon>
        <taxon>Strophariaceae</taxon>
        <taxon>Psilocybe</taxon>
    </lineage>
</organism>
<evidence type="ECO:0000313" key="4">
    <source>
        <dbReference type="Proteomes" id="UP000567179"/>
    </source>
</evidence>
<feature type="region of interest" description="Disordered" evidence="2">
    <location>
        <begin position="1321"/>
        <end position="1346"/>
    </location>
</feature>
<reference evidence="3 4" key="1">
    <citation type="journal article" date="2020" name="ISME J.">
        <title>Uncovering the hidden diversity of litter-decomposition mechanisms in mushroom-forming fungi.</title>
        <authorList>
            <person name="Floudas D."/>
            <person name="Bentzer J."/>
            <person name="Ahren D."/>
            <person name="Johansson T."/>
            <person name="Persson P."/>
            <person name="Tunlid A."/>
        </authorList>
    </citation>
    <scope>NUCLEOTIDE SEQUENCE [LARGE SCALE GENOMIC DNA]</scope>
    <source>
        <strain evidence="3 4">CBS 101986</strain>
    </source>
</reference>
<proteinExistence type="predicted"/>
<feature type="compositionally biased region" description="Basic and acidic residues" evidence="2">
    <location>
        <begin position="1029"/>
        <end position="1053"/>
    </location>
</feature>
<feature type="region of interest" description="Disordered" evidence="2">
    <location>
        <begin position="1358"/>
        <end position="1433"/>
    </location>
</feature>
<feature type="compositionally biased region" description="Low complexity" evidence="2">
    <location>
        <begin position="792"/>
        <end position="815"/>
    </location>
</feature>
<feature type="compositionally biased region" description="Polar residues" evidence="2">
    <location>
        <begin position="461"/>
        <end position="491"/>
    </location>
</feature>
<evidence type="ECO:0000256" key="1">
    <source>
        <dbReference type="SAM" id="Coils"/>
    </source>
</evidence>
<feature type="compositionally biased region" description="Polar residues" evidence="2">
    <location>
        <begin position="1085"/>
        <end position="1120"/>
    </location>
</feature>
<accession>A0A8H5BWI2</accession>
<feature type="region of interest" description="Disordered" evidence="2">
    <location>
        <begin position="310"/>
        <end position="438"/>
    </location>
</feature>
<name>A0A8H5BWI2_9AGAR</name>
<feature type="compositionally biased region" description="Basic and acidic residues" evidence="2">
    <location>
        <begin position="1174"/>
        <end position="1184"/>
    </location>
</feature>
<feature type="compositionally biased region" description="Acidic residues" evidence="2">
    <location>
        <begin position="316"/>
        <end position="325"/>
    </location>
</feature>
<feature type="region of interest" description="Disordered" evidence="2">
    <location>
        <begin position="791"/>
        <end position="815"/>
    </location>
</feature>
<feature type="region of interest" description="Disordered" evidence="2">
    <location>
        <begin position="267"/>
        <end position="296"/>
    </location>
</feature>
<sequence>MSSRAKFKPPPVGRNPYYDAEVMDDDDERWARNPSGDLGWEYTARTLGRLSTDALVGYLVNNAFTVPARDYNPSAPFVHIKFAASQGWDVEGEAAVTTVSLPHGYRLPLMFVHKYMWATILRTLPSEEEWQEARGQMVHLCRLCENLFRRAHAKALQGGMEKGWRCIMFDRLLCRFYKHWDKSNPNAVLGFAKTHGMKEYDRDVLKHDWKRWCLRGLNGVKMIESEVIDGITLEKNIGTLARSRTTGRWELNGALLMHVTTKPDPDYMTEFSSLSSLSSDGEREEEERTDDEDSELMACLRGMFRPTFRKRKAQREEEEEEEEIVSLDTAQPSNGTGSGTKRPHDFLAVDQDELERQQKRSRIEESLASSNVGSSVGGGSAEMGGDTMPSHAGISNSNPDPNTDLYSTSTIPHVNPGSTSPFPVLSPTEPWTPLPPSVYQVYLNPHVLPQLTNAKGADAEASSSQAPVASGSRSVAKSGVDASQTASTSVVPTEPAPGLANKTQIAAPETRTRSAQADKSYKQKQPQSQPLPAWKVLDSMVPPRGSRSQAGTSASAAKKTAKATDKGKGKEKEKKTKTVKVKVQREKGKVKEKLTEAPSVDLSEEWGRDAAKVWPKKPPFGPYGEQLNGWHRAAVSSSTILAAAGTAPEPSMRVPRRMADSGRVLRPSTSAARVINVPGTDSEPELDDDDIVESGNSPYSPPRHNTKTQSSLSAPVRGRHPADRDDDDVREIPAHLVQAKALELLVSLVTDSRTGTSGNPALAASVAALAANANVNIKGNNGGTAVNPPPAAAVDASSGNAVASSSKSTSQSAIAKPTPIPSWEVHQVFRNTTAPIPGRLSPLSAAAVSQFSNQCTQECAAFDNEGGRRLPHPHNTMYPPIGHRGGPWKVGAPYDLLPQAYLRYERKLRSLLEEHGEGAAVGVDGSTRNGTGLLDRYQAQFQSMDLDEDAESDASSEKDMVMGKDGEEVVNNVALRLEDFEERFAEVKAELVTIVERLMILENKDTERAARELLGEETQAKAKPAGIEAKGKQGEVEVETQKENKRDVEKERGPPGGVEDMYVDDPAPDESVSTTGGVDTDIQMDLSSGETSSQTTQPAMSSNVSAQDTSLSSTLVEKNQSSSPPPNPHMSSTESIASSSGSSPNLIGDMQQGADHHSVSEVDGSELTTVNAPGKDDVSIDRHAPVLTSSISRLVEELVHAKMLSVMEEMAQNKLKDATLSANEPKAMETLTAPSSPSLAPQLLPQEPTAEVRTLIAELRSLKAEFKEREQKDKEEKLAMRELHSAEVDALRRRLSYLENRDPGPMAMAMHMSHRYYPPPFIPGDHGSPSEHYSHRLSAPPGGEYFDAERTRRQGFILDGGYGRDVPDTSGGGSANDAHTQDRERPSASSATPTPGPSEKSKSAQQPPGVETPPLPIKSQRKQHIMFPRARLP</sequence>
<feature type="region of interest" description="Disordered" evidence="2">
    <location>
        <begin position="1014"/>
        <end position="1187"/>
    </location>
</feature>
<feature type="coiled-coil region" evidence="1">
    <location>
        <begin position="970"/>
        <end position="997"/>
    </location>
</feature>
<feature type="compositionally biased region" description="Basic and acidic residues" evidence="2">
    <location>
        <begin position="354"/>
        <end position="365"/>
    </location>
</feature>
<evidence type="ECO:0000256" key="2">
    <source>
        <dbReference type="SAM" id="MobiDB-lite"/>
    </source>
</evidence>